<evidence type="ECO:0000313" key="2">
    <source>
        <dbReference type="Proteomes" id="UP000217768"/>
    </source>
</evidence>
<protein>
    <submittedName>
        <fullName evidence="1">Uncharacterized protein</fullName>
    </submittedName>
</protein>
<organism evidence="1 2">
    <name type="scientific">Mycobacterium avium</name>
    <dbReference type="NCBI Taxonomy" id="1764"/>
    <lineage>
        <taxon>Bacteria</taxon>
        <taxon>Bacillati</taxon>
        <taxon>Actinomycetota</taxon>
        <taxon>Actinomycetes</taxon>
        <taxon>Mycobacteriales</taxon>
        <taxon>Mycobacteriaceae</taxon>
        <taxon>Mycobacterium</taxon>
        <taxon>Mycobacterium avium complex (MAC)</taxon>
    </lineage>
</organism>
<dbReference type="Proteomes" id="UP000217768">
    <property type="component" value="Unassembled WGS sequence"/>
</dbReference>
<dbReference type="EMBL" id="NSFD01000055">
    <property type="protein sequence ID" value="PBA23839.1"/>
    <property type="molecule type" value="Genomic_DNA"/>
</dbReference>
<accession>A0A2A2ZBK2</accession>
<comment type="caution">
    <text evidence="1">The sequence shown here is derived from an EMBL/GenBank/DDBJ whole genome shotgun (WGS) entry which is preliminary data.</text>
</comment>
<proteinExistence type="predicted"/>
<sequence length="88" mass="10047">MGIEASAVCGSTDLRWRVFWLAVREEWLCDLGRLLLHLLGHLHDVLVERLSDLGRPLLHLLGELLRLAMGVVVAVRHRIISLPECDFR</sequence>
<dbReference type="AlphaFoldDB" id="A0A2A2ZBK2"/>
<evidence type="ECO:0000313" key="1">
    <source>
        <dbReference type="EMBL" id="PBA23839.1"/>
    </source>
</evidence>
<name>A0A2A2ZBK2_MYCAV</name>
<reference evidence="1 2" key="1">
    <citation type="submission" date="2017-08" db="EMBL/GenBank/DDBJ databases">
        <title>Phylogenetic analysis of Mycobacterium avium complex whole genomes.</title>
        <authorList>
            <person name="Caverly L.J."/>
            <person name="Spilker T."/>
            <person name="Lipuma J."/>
        </authorList>
    </citation>
    <scope>NUCLEOTIDE SEQUENCE [LARGE SCALE GENOMIC DNA]</scope>
    <source>
        <strain evidence="1 2">FLAC0165</strain>
    </source>
</reference>
<gene>
    <name evidence="1" type="ORF">CKJ66_26205</name>
</gene>